<reference evidence="3 4" key="1">
    <citation type="journal article" date="2020" name="ISME J.">
        <title>Uncovering the hidden diversity of litter-decomposition mechanisms in mushroom-forming fungi.</title>
        <authorList>
            <person name="Floudas D."/>
            <person name="Bentzer J."/>
            <person name="Ahren D."/>
            <person name="Johansson T."/>
            <person name="Persson P."/>
            <person name="Tunlid A."/>
        </authorList>
    </citation>
    <scope>NUCLEOTIDE SEQUENCE [LARGE SCALE GENOMIC DNA]</scope>
    <source>
        <strain evidence="3 4">CBS 175.51</strain>
    </source>
</reference>
<feature type="region of interest" description="Disordered" evidence="1">
    <location>
        <begin position="492"/>
        <end position="514"/>
    </location>
</feature>
<feature type="domain" description="Fungal-type protein kinase" evidence="2">
    <location>
        <begin position="623"/>
        <end position="722"/>
    </location>
</feature>
<proteinExistence type="predicted"/>
<evidence type="ECO:0000259" key="2">
    <source>
        <dbReference type="Pfam" id="PF17667"/>
    </source>
</evidence>
<keyword evidence="4" id="KW-1185">Reference proteome</keyword>
<organism evidence="3 4">
    <name type="scientific">Ephemerocybe angulata</name>
    <dbReference type="NCBI Taxonomy" id="980116"/>
    <lineage>
        <taxon>Eukaryota</taxon>
        <taxon>Fungi</taxon>
        <taxon>Dikarya</taxon>
        <taxon>Basidiomycota</taxon>
        <taxon>Agaricomycotina</taxon>
        <taxon>Agaricomycetes</taxon>
        <taxon>Agaricomycetidae</taxon>
        <taxon>Agaricales</taxon>
        <taxon>Agaricineae</taxon>
        <taxon>Psathyrellaceae</taxon>
        <taxon>Ephemerocybe</taxon>
    </lineage>
</organism>
<evidence type="ECO:0000313" key="3">
    <source>
        <dbReference type="EMBL" id="KAF5311681.1"/>
    </source>
</evidence>
<dbReference type="AlphaFoldDB" id="A0A8H5ETD2"/>
<accession>A0A8H5ETD2</accession>
<dbReference type="InterPro" id="IPR011009">
    <property type="entry name" value="Kinase-like_dom_sf"/>
</dbReference>
<feature type="region of interest" description="Disordered" evidence="1">
    <location>
        <begin position="323"/>
        <end position="364"/>
    </location>
</feature>
<dbReference type="EMBL" id="JAACJK010000225">
    <property type="protein sequence ID" value="KAF5311681.1"/>
    <property type="molecule type" value="Genomic_DNA"/>
</dbReference>
<evidence type="ECO:0000313" key="4">
    <source>
        <dbReference type="Proteomes" id="UP000541558"/>
    </source>
</evidence>
<dbReference type="SUPFAM" id="SSF56112">
    <property type="entry name" value="Protein kinase-like (PK-like)"/>
    <property type="match status" value="1"/>
</dbReference>
<dbReference type="Gene3D" id="1.10.510.10">
    <property type="entry name" value="Transferase(Phosphotransferase) domain 1"/>
    <property type="match status" value="1"/>
</dbReference>
<dbReference type="Pfam" id="PF17667">
    <property type="entry name" value="Pkinase_fungal"/>
    <property type="match status" value="1"/>
</dbReference>
<name>A0A8H5ETD2_9AGAR</name>
<comment type="caution">
    <text evidence="3">The sequence shown here is derived from an EMBL/GenBank/DDBJ whole genome shotgun (WGS) entry which is preliminary data.</text>
</comment>
<evidence type="ECO:0000256" key="1">
    <source>
        <dbReference type="SAM" id="MobiDB-lite"/>
    </source>
</evidence>
<dbReference type="OrthoDB" id="5569250at2759"/>
<dbReference type="InterPro" id="IPR040976">
    <property type="entry name" value="Pkinase_fungal"/>
</dbReference>
<sequence length="852" mass="95828">MTLPSSKSRTVSDGQRSVTPLIVQTELEQSNNTVTRPKLRVEPESPTCEDPEECMHAFEPIHSNIASVHYDLVEKTQVTSLKTLLKSMIMLKYKREDRCHRYPSLTYEELLEYGETQLRTLVEEAVAFCNDATRSGPLIEKFDEMGRNESVTLSNNSLASGLNSILLDFRERDIGELKRCSDGDLTLYNAGSNMVIDSELLAQVSDNKSKRRPALYESRYEDLLRLTPKVQCTSFEELAGVMATDQPRWSRASRNLESAETTEWSDIVSCIEVEKVQGNGAWHESLRRKWEQHQYAARAFFEDADNVQNLSVGSGVLPFVSEHPISGNNGSTAQRGIKRGRDDENEAGDVSHKKSKATGSAQEHVETSLLGSIHPGRLPTEIQCAFFGLELLRSRWGRTHSVVMLFSDDQFSVRWYDSQGCIRTEAVSLSGEELPLVVATIVLFQRFKTAMRGRAGIDLKATIDGKEVPFDIPQSTRARWALGGRRSVVGVPVPAGTADGKQRSKRGVKGASSTLPEDCPVDLGQYHFKWSWREETRDSEADIVKTARRRSEQYLKEHSTDVTDHLPQIMHDEDFPSLSTGLIRQFAELTSTEVQPRIPSLILSKRLSPLKGLDGYTIIGCIWDILRCIFLLWRLGVAHGDVSLGNIMVSHVLGQPIVLVLNDFDLAALMTPREKSPKKRGFDRAGTKPFMALDLLQSESGSVARLCRHDLESVVWVFPWYCASEYLAIWNDPSPKRVFYAKTAWLLCPEVVPGIPPDYNMLLATSHQILREWLPGRKGSDVFKHQPTQHIPDTLGAERTTTVAGRSDKDYLVIIAEHWPPKSQHITWEWIDWEVIKSDVLPEDVVAGDVED</sequence>
<gene>
    <name evidence="3" type="ORF">D9611_009435</name>
</gene>
<dbReference type="Proteomes" id="UP000541558">
    <property type="component" value="Unassembled WGS sequence"/>
</dbReference>
<protein>
    <recommendedName>
        <fullName evidence="2">Fungal-type protein kinase domain-containing protein</fullName>
    </recommendedName>
</protein>